<organism evidence="2 3">
    <name type="scientific">Coprobacter tertius</name>
    <dbReference type="NCBI Taxonomy" id="2944915"/>
    <lineage>
        <taxon>Bacteria</taxon>
        <taxon>Pseudomonadati</taxon>
        <taxon>Bacteroidota</taxon>
        <taxon>Bacteroidia</taxon>
        <taxon>Bacteroidales</taxon>
        <taxon>Barnesiellaceae</taxon>
        <taxon>Coprobacter</taxon>
    </lineage>
</organism>
<evidence type="ECO:0000313" key="3">
    <source>
        <dbReference type="Proteomes" id="UP001205603"/>
    </source>
</evidence>
<comment type="caution">
    <text evidence="2">The sequence shown here is derived from an EMBL/GenBank/DDBJ whole genome shotgun (WGS) entry which is preliminary data.</text>
</comment>
<name>A0ABT1MHU2_9BACT</name>
<evidence type="ECO:0000256" key="1">
    <source>
        <dbReference type="SAM" id="Phobius"/>
    </source>
</evidence>
<evidence type="ECO:0000313" key="2">
    <source>
        <dbReference type="EMBL" id="MCP9612197.1"/>
    </source>
</evidence>
<dbReference type="Proteomes" id="UP001205603">
    <property type="component" value="Unassembled WGS sequence"/>
</dbReference>
<keyword evidence="1" id="KW-0472">Membrane</keyword>
<sequence>MKIDIMGNNNDKRYVDWEELIGRYYEGETTTEEERLLQEYFMDSRYTAKHNADKAVISYIMMGKQYTQMDKKRKRIAHYRISVASTVTAAVIAGIVYGILPLRNDYIAYVYGTRYTKKEIVEEQLRKTLSVFPVCDHSVEEELSGIFDPLIP</sequence>
<keyword evidence="1" id="KW-1133">Transmembrane helix</keyword>
<protein>
    <submittedName>
        <fullName evidence="2">Uncharacterized protein</fullName>
    </submittedName>
</protein>
<gene>
    <name evidence="2" type="ORF">NMU02_08845</name>
</gene>
<accession>A0ABT1MHU2</accession>
<keyword evidence="1" id="KW-0812">Transmembrane</keyword>
<dbReference type="EMBL" id="JANDHW010000007">
    <property type="protein sequence ID" value="MCP9612197.1"/>
    <property type="molecule type" value="Genomic_DNA"/>
</dbReference>
<reference evidence="2 3" key="1">
    <citation type="submission" date="2022-07" db="EMBL/GenBank/DDBJ databases">
        <title>Fecal culturing of patients with breast cancer.</title>
        <authorList>
            <person name="Teng N.M.Y."/>
            <person name="Kiu R."/>
            <person name="Evans R."/>
            <person name="Baker D.J."/>
            <person name="Zenner C."/>
            <person name="Robinson S.D."/>
            <person name="Hall L.J."/>
        </authorList>
    </citation>
    <scope>NUCLEOTIDE SEQUENCE [LARGE SCALE GENOMIC DNA]</scope>
    <source>
        <strain evidence="2 3">LH1063</strain>
    </source>
</reference>
<proteinExistence type="predicted"/>
<dbReference type="RefSeq" id="WP_255027460.1">
    <property type="nucleotide sequence ID" value="NZ_JANDHW010000007.1"/>
</dbReference>
<keyword evidence="3" id="KW-1185">Reference proteome</keyword>
<feature type="transmembrane region" description="Helical" evidence="1">
    <location>
        <begin position="79"/>
        <end position="100"/>
    </location>
</feature>